<name>A0ABV2XCE0_9NOCA</name>
<gene>
    <name evidence="1" type="ORF">ABZ507_17210</name>
</gene>
<comment type="caution">
    <text evidence="1">The sequence shown here is derived from an EMBL/GenBank/DDBJ whole genome shotgun (WGS) entry which is preliminary data.</text>
</comment>
<reference evidence="1 2" key="1">
    <citation type="submission" date="2024-06" db="EMBL/GenBank/DDBJ databases">
        <title>The Natural Products Discovery Center: Release of the First 8490 Sequenced Strains for Exploring Actinobacteria Biosynthetic Diversity.</title>
        <authorList>
            <person name="Kalkreuter E."/>
            <person name="Kautsar S.A."/>
            <person name="Yang D."/>
            <person name="Bader C.D."/>
            <person name="Teijaro C.N."/>
            <person name="Fluegel L."/>
            <person name="Davis C.M."/>
            <person name="Simpson J.R."/>
            <person name="Lauterbach L."/>
            <person name="Steele A.D."/>
            <person name="Gui C."/>
            <person name="Meng S."/>
            <person name="Li G."/>
            <person name="Viehrig K."/>
            <person name="Ye F."/>
            <person name="Su P."/>
            <person name="Kiefer A.F."/>
            <person name="Nichols A."/>
            <person name="Cepeda A.J."/>
            <person name="Yan W."/>
            <person name="Fan B."/>
            <person name="Jiang Y."/>
            <person name="Adhikari A."/>
            <person name="Zheng C.-J."/>
            <person name="Schuster L."/>
            <person name="Cowan T.M."/>
            <person name="Smanski M.J."/>
            <person name="Chevrette M.G."/>
            <person name="De Carvalho L.P.S."/>
            <person name="Shen B."/>
        </authorList>
    </citation>
    <scope>NUCLEOTIDE SEQUENCE [LARGE SCALE GENOMIC DNA]</scope>
    <source>
        <strain evidence="1 2">NPDC019434</strain>
    </source>
</reference>
<sequence length="52" mass="5662">MSARVSAAERLLITGAGKSTLPRDLADELTHDCRTVIRRGRVSSLGNRVPRT</sequence>
<keyword evidence="2" id="KW-1185">Reference proteome</keyword>
<accession>A0ABV2XCE0</accession>
<evidence type="ECO:0000313" key="2">
    <source>
        <dbReference type="Proteomes" id="UP001550535"/>
    </source>
</evidence>
<protein>
    <submittedName>
        <fullName evidence="1">Uncharacterized protein</fullName>
    </submittedName>
</protein>
<evidence type="ECO:0000313" key="1">
    <source>
        <dbReference type="EMBL" id="MEU2123552.1"/>
    </source>
</evidence>
<dbReference type="Proteomes" id="UP001550535">
    <property type="component" value="Unassembled WGS sequence"/>
</dbReference>
<organism evidence="1 2">
    <name type="scientific">Nocardia niwae</name>
    <dbReference type="NCBI Taxonomy" id="626084"/>
    <lineage>
        <taxon>Bacteria</taxon>
        <taxon>Bacillati</taxon>
        <taxon>Actinomycetota</taxon>
        <taxon>Actinomycetes</taxon>
        <taxon>Mycobacteriales</taxon>
        <taxon>Nocardiaceae</taxon>
        <taxon>Nocardia</taxon>
    </lineage>
</organism>
<proteinExistence type="predicted"/>
<dbReference type="EMBL" id="JBEYBR010000041">
    <property type="protein sequence ID" value="MEU2123552.1"/>
    <property type="molecule type" value="Genomic_DNA"/>
</dbReference>
<dbReference type="RefSeq" id="WP_157114802.1">
    <property type="nucleotide sequence ID" value="NZ_JBEYBM010000023.1"/>
</dbReference>